<dbReference type="Proteomes" id="UP000735302">
    <property type="component" value="Unassembled WGS sequence"/>
</dbReference>
<name>A0AAV4DHZ3_9GAST</name>
<feature type="signal peptide" evidence="2">
    <location>
        <begin position="1"/>
        <end position="34"/>
    </location>
</feature>
<evidence type="ECO:0000313" key="4">
    <source>
        <dbReference type="Proteomes" id="UP000735302"/>
    </source>
</evidence>
<keyword evidence="4" id="KW-1185">Reference proteome</keyword>
<keyword evidence="2" id="KW-0732">Signal</keyword>
<feature type="compositionally biased region" description="Basic and acidic residues" evidence="1">
    <location>
        <begin position="338"/>
        <end position="348"/>
    </location>
</feature>
<protein>
    <submittedName>
        <fullName evidence="3">Uncharacterized protein</fullName>
    </submittedName>
</protein>
<comment type="caution">
    <text evidence="3">The sequence shown here is derived from an EMBL/GenBank/DDBJ whole genome shotgun (WGS) entry which is preliminary data.</text>
</comment>
<dbReference type="AlphaFoldDB" id="A0AAV4DHZ3"/>
<accession>A0AAV4DHZ3</accession>
<proteinExistence type="predicted"/>
<evidence type="ECO:0000313" key="3">
    <source>
        <dbReference type="EMBL" id="GFO43887.1"/>
    </source>
</evidence>
<organism evidence="3 4">
    <name type="scientific">Plakobranchus ocellatus</name>
    <dbReference type="NCBI Taxonomy" id="259542"/>
    <lineage>
        <taxon>Eukaryota</taxon>
        <taxon>Metazoa</taxon>
        <taxon>Spiralia</taxon>
        <taxon>Lophotrochozoa</taxon>
        <taxon>Mollusca</taxon>
        <taxon>Gastropoda</taxon>
        <taxon>Heterobranchia</taxon>
        <taxon>Euthyneura</taxon>
        <taxon>Panpulmonata</taxon>
        <taxon>Sacoglossa</taxon>
        <taxon>Placobranchoidea</taxon>
        <taxon>Plakobranchidae</taxon>
        <taxon>Plakobranchus</taxon>
    </lineage>
</organism>
<gene>
    <name evidence="3" type="ORF">PoB_007039200</name>
</gene>
<feature type="compositionally biased region" description="Acidic residues" evidence="1">
    <location>
        <begin position="308"/>
        <end position="337"/>
    </location>
</feature>
<feature type="compositionally biased region" description="Basic and acidic residues" evidence="1">
    <location>
        <begin position="290"/>
        <end position="304"/>
    </location>
</feature>
<dbReference type="EMBL" id="BLXT01007928">
    <property type="protein sequence ID" value="GFO43887.1"/>
    <property type="molecule type" value="Genomic_DNA"/>
</dbReference>
<evidence type="ECO:0000256" key="2">
    <source>
        <dbReference type="SAM" id="SignalP"/>
    </source>
</evidence>
<reference evidence="3 4" key="1">
    <citation type="journal article" date="2021" name="Elife">
        <title>Chloroplast acquisition without the gene transfer in kleptoplastic sea slugs, Plakobranchus ocellatus.</title>
        <authorList>
            <person name="Maeda T."/>
            <person name="Takahashi S."/>
            <person name="Yoshida T."/>
            <person name="Shimamura S."/>
            <person name="Takaki Y."/>
            <person name="Nagai Y."/>
            <person name="Toyoda A."/>
            <person name="Suzuki Y."/>
            <person name="Arimoto A."/>
            <person name="Ishii H."/>
            <person name="Satoh N."/>
            <person name="Nishiyama T."/>
            <person name="Hasebe M."/>
            <person name="Maruyama T."/>
            <person name="Minagawa J."/>
            <person name="Obokata J."/>
            <person name="Shigenobu S."/>
        </authorList>
    </citation>
    <scope>NUCLEOTIDE SEQUENCE [LARGE SCALE GENOMIC DNA]</scope>
</reference>
<feature type="chain" id="PRO_5043719171" evidence="2">
    <location>
        <begin position="35"/>
        <end position="396"/>
    </location>
</feature>
<feature type="compositionally biased region" description="Basic and acidic residues" evidence="1">
    <location>
        <begin position="271"/>
        <end position="281"/>
    </location>
</feature>
<sequence length="396" mass="43912">MCITDLGSRAIMNLAGYLLLSVLVLSTELSSVNAQDQEDECSNGLRTCLNNHVSRIVGNTDKDFVCSVINDFAGCINRMTCLNQPEKDAAIVAIMNDLQKVDVHCEIKANTGSMINALDVSEGVLPQGQESLCVRERQTCSKIYVARTFEAELAANGQNVKQWFCPNLNRFVDCMLRAPCDDADNHRMVRKEIEESIRKTGISCDIIPSPPDDHTIPTPASDNPPHATDIEDHTQENVADEMDDVDDMDDDDEDSDEDSEGEDEEEDTESEERTGSERTIVEIEGLEGGGKIEDGMGDESKDDQNWMGDDDEDNSDEDDEDDTGNSELDEGQPETDDDKYMDGEKEENREEEEGESEQAEATIGDPHDSAYSTLLGNSSLTLLLSIFTFFSLWLHH</sequence>
<evidence type="ECO:0000256" key="1">
    <source>
        <dbReference type="SAM" id="MobiDB-lite"/>
    </source>
</evidence>
<feature type="region of interest" description="Disordered" evidence="1">
    <location>
        <begin position="200"/>
        <end position="367"/>
    </location>
</feature>
<feature type="compositionally biased region" description="Acidic residues" evidence="1">
    <location>
        <begin position="349"/>
        <end position="358"/>
    </location>
</feature>
<feature type="compositionally biased region" description="Acidic residues" evidence="1">
    <location>
        <begin position="238"/>
        <end position="270"/>
    </location>
</feature>